<gene>
    <name evidence="1" type="ORF">E5S66_10090</name>
</gene>
<name>A0A5R9PEW5_9GAMM</name>
<reference evidence="1 2" key="1">
    <citation type="submission" date="2019-04" db="EMBL/GenBank/DDBJ databases">
        <authorList>
            <person name="Grouzdev D.S."/>
            <person name="Nazina T.N."/>
        </authorList>
    </citation>
    <scope>NUCLEOTIDE SEQUENCE [LARGE SCALE GENOMIC DNA]</scope>
    <source>
        <strain evidence="1 2">SHC 3-19</strain>
    </source>
</reference>
<dbReference type="RefSeq" id="WP_138349092.1">
    <property type="nucleotide sequence ID" value="NZ_SROY01000004.1"/>
</dbReference>
<organism evidence="1 2">
    <name type="scientific">Thermomonas fusca</name>
    <dbReference type="NCBI Taxonomy" id="215690"/>
    <lineage>
        <taxon>Bacteria</taxon>
        <taxon>Pseudomonadati</taxon>
        <taxon>Pseudomonadota</taxon>
        <taxon>Gammaproteobacteria</taxon>
        <taxon>Lysobacterales</taxon>
        <taxon>Lysobacteraceae</taxon>
        <taxon>Thermomonas</taxon>
    </lineage>
</organism>
<keyword evidence="2" id="KW-1185">Reference proteome</keyword>
<evidence type="ECO:0000313" key="2">
    <source>
        <dbReference type="Proteomes" id="UP000308508"/>
    </source>
</evidence>
<comment type="caution">
    <text evidence="1">The sequence shown here is derived from an EMBL/GenBank/DDBJ whole genome shotgun (WGS) entry which is preliminary data.</text>
</comment>
<evidence type="ECO:0008006" key="3">
    <source>
        <dbReference type="Google" id="ProtNLM"/>
    </source>
</evidence>
<dbReference type="STRING" id="1123377.GCA_000423885_00075"/>
<proteinExistence type="predicted"/>
<accession>A0A5R9PEW5</accession>
<dbReference type="AlphaFoldDB" id="A0A5R9PEW5"/>
<protein>
    <recommendedName>
        <fullName evidence="3">STAS/SEC14 domain-containing protein</fullName>
    </recommendedName>
</protein>
<dbReference type="EMBL" id="SROY01000004">
    <property type="protein sequence ID" value="TLX21288.1"/>
    <property type="molecule type" value="Genomic_DNA"/>
</dbReference>
<dbReference type="Proteomes" id="UP000308508">
    <property type="component" value="Unassembled WGS sequence"/>
</dbReference>
<sequence>MTRETLVGGSYRLEFDYQPPLLTVQLLGEVAAEDNLEMTREYWRHIADRVAASGASALLVLDALPGEVMDDADLARFFSGVAGLGLERVRIAYVEARVDQISRIEYVEQLALERGYRIRMFANESEARLWLRYGGD</sequence>
<evidence type="ECO:0000313" key="1">
    <source>
        <dbReference type="EMBL" id="TLX21288.1"/>
    </source>
</evidence>